<name>A0A7U3Q1Q8_EPIFF</name>
<dbReference type="Proteomes" id="UP000594364">
    <property type="component" value="Chromosome 5"/>
</dbReference>
<gene>
    <name evidence="1" type="ORF">C2857_004578</name>
</gene>
<organism evidence="1 2">
    <name type="scientific">Epichloe festucae (strain Fl1)</name>
    <dbReference type="NCBI Taxonomy" id="877507"/>
    <lineage>
        <taxon>Eukaryota</taxon>
        <taxon>Fungi</taxon>
        <taxon>Dikarya</taxon>
        <taxon>Ascomycota</taxon>
        <taxon>Pezizomycotina</taxon>
        <taxon>Sordariomycetes</taxon>
        <taxon>Hypocreomycetidae</taxon>
        <taxon>Hypocreales</taxon>
        <taxon>Clavicipitaceae</taxon>
        <taxon>Epichloe</taxon>
    </lineage>
</organism>
<reference evidence="1 2" key="1">
    <citation type="journal article" date="2018" name="PLoS Genet.">
        <title>Repeat elements organise 3D genome structure and mediate transcription in the filamentous fungus Epichloe festucae.</title>
        <authorList>
            <person name="Winter D.J."/>
            <person name="Ganley A.R.D."/>
            <person name="Young C.A."/>
            <person name="Liachko I."/>
            <person name="Schardl C.L."/>
            <person name="Dupont P.Y."/>
            <person name="Berry D."/>
            <person name="Ram A."/>
            <person name="Scott B."/>
            <person name="Cox M.P."/>
        </authorList>
    </citation>
    <scope>NUCLEOTIDE SEQUENCE [LARGE SCALE GENOMIC DNA]</scope>
    <source>
        <strain evidence="1 2">Fl1</strain>
    </source>
</reference>
<proteinExistence type="predicted"/>
<evidence type="ECO:0000313" key="2">
    <source>
        <dbReference type="Proteomes" id="UP000594364"/>
    </source>
</evidence>
<evidence type="ECO:0000313" key="1">
    <source>
        <dbReference type="EMBL" id="QPH12405.1"/>
    </source>
</evidence>
<dbReference type="AlphaFoldDB" id="A0A7U3Q1Q8"/>
<sequence length="149" mass="17036">MSVVDHFASCHSRIILPFRFFWDDAEVTATRSRHSFVASFKPELREAMTTGSHLGQKACSKELAPITDLIVRHHERLRNPFSWTSADLEIAGCRFGEVETCAASAFDSSQQCDQDDMSKTVQKLATARPLKYKELLVENLLRDEFKRDR</sequence>
<protein>
    <submittedName>
        <fullName evidence="1">Uncharacterized protein</fullName>
    </submittedName>
</protein>
<keyword evidence="2" id="KW-1185">Reference proteome</keyword>
<dbReference type="EMBL" id="CP031389">
    <property type="protein sequence ID" value="QPH12405.1"/>
    <property type="molecule type" value="Genomic_DNA"/>
</dbReference>
<accession>A0A7U3Q1Q8</accession>